<reference evidence="2 3" key="1">
    <citation type="journal article" date="2021" name="J. Biosci. Bioeng.">
        <title>Identification and characterization of a chc gene cluster responsible for the aromatization pathway of cyclohexanecarboxylate degradation in Sinomonas cyclohexanicum ATCC 51369.</title>
        <authorList>
            <person name="Yamamoto T."/>
            <person name="Hasegawa Y."/>
            <person name="Lau P.C.K."/>
            <person name="Iwaki H."/>
        </authorList>
    </citation>
    <scope>NUCLEOTIDE SEQUENCE [LARGE SCALE GENOMIC DNA]</scope>
    <source>
        <strain evidence="2 3">ATCC 51369</strain>
    </source>
</reference>
<keyword evidence="3" id="KW-1185">Reference proteome</keyword>
<dbReference type="Proteomes" id="UP001319861">
    <property type="component" value="Chromosome"/>
</dbReference>
<keyword evidence="1" id="KW-1133">Transmembrane helix</keyword>
<dbReference type="Pfam" id="PF26606">
    <property type="entry name" value="SCO4848"/>
    <property type="match status" value="1"/>
</dbReference>
<evidence type="ECO:0000256" key="1">
    <source>
        <dbReference type="SAM" id="Phobius"/>
    </source>
</evidence>
<feature type="transmembrane region" description="Helical" evidence="1">
    <location>
        <begin position="6"/>
        <end position="25"/>
    </location>
</feature>
<keyword evidence="1" id="KW-0812">Transmembrane</keyword>
<evidence type="ECO:0008006" key="4">
    <source>
        <dbReference type="Google" id="ProtNLM"/>
    </source>
</evidence>
<dbReference type="NCBIfam" id="NF046117">
    <property type="entry name" value="SCO4848_fam"/>
    <property type="match status" value="1"/>
</dbReference>
<accession>A0ABM7PTA3</accession>
<evidence type="ECO:0000313" key="2">
    <source>
        <dbReference type="EMBL" id="BCT75481.1"/>
    </source>
</evidence>
<dbReference type="RefSeq" id="WP_229232221.1">
    <property type="nucleotide sequence ID" value="NZ_AP024525.1"/>
</dbReference>
<name>A0ABM7PTA3_SINCY</name>
<organism evidence="2 3">
    <name type="scientific">Sinomonas cyclohexanicum</name>
    <name type="common">Corynebacterium cyclohexanicum</name>
    <dbReference type="NCBI Taxonomy" id="322009"/>
    <lineage>
        <taxon>Bacteria</taxon>
        <taxon>Bacillati</taxon>
        <taxon>Actinomycetota</taxon>
        <taxon>Actinomycetes</taxon>
        <taxon>Micrococcales</taxon>
        <taxon>Micrococcaceae</taxon>
        <taxon>Sinomonas</taxon>
    </lineage>
</organism>
<feature type="transmembrane region" description="Helical" evidence="1">
    <location>
        <begin position="46"/>
        <end position="68"/>
    </location>
</feature>
<protein>
    <recommendedName>
        <fullName evidence="4">Integral membrane protein</fullName>
    </recommendedName>
</protein>
<dbReference type="InterPro" id="IPR058061">
    <property type="entry name" value="SCO4848-like"/>
</dbReference>
<gene>
    <name evidence="2" type="ORF">SCMU_13230</name>
</gene>
<sequence length="76" mass="8259">MQLPAGLSWLLIVAGVWNLVVWPQFLRRIMKDPRAMDGEGRATRFLTVHLLLVAVSVTLGIAVAVVGIRTLLPIAG</sequence>
<dbReference type="EMBL" id="AP024525">
    <property type="protein sequence ID" value="BCT75481.1"/>
    <property type="molecule type" value="Genomic_DNA"/>
</dbReference>
<evidence type="ECO:0000313" key="3">
    <source>
        <dbReference type="Proteomes" id="UP001319861"/>
    </source>
</evidence>
<proteinExistence type="predicted"/>
<keyword evidence="1" id="KW-0472">Membrane</keyword>